<proteinExistence type="predicted"/>
<dbReference type="EMBL" id="SDPT01000001">
    <property type="protein sequence ID" value="RXZ35457.1"/>
    <property type="molecule type" value="Genomic_DNA"/>
</dbReference>
<evidence type="ECO:0000313" key="2">
    <source>
        <dbReference type="Proteomes" id="UP000292347"/>
    </source>
</evidence>
<gene>
    <name evidence="1" type="ORF">EO081_07520</name>
</gene>
<dbReference type="RefSeq" id="WP_129341226.1">
    <property type="nucleotide sequence ID" value="NZ_JACIDD010000001.1"/>
</dbReference>
<evidence type="ECO:0000313" key="1">
    <source>
        <dbReference type="EMBL" id="RXZ35457.1"/>
    </source>
</evidence>
<accession>A0A4V1QPY9</accession>
<keyword evidence="2" id="KW-1185">Reference proteome</keyword>
<sequence>MAEGVDLIALEALYRQPPKPLRETEPGGMSLRNPAMAGALTAGLGDDLAMIWTKIAPTASADQADAWIKTMQVALDDLPGKVAREAAQMVLRQPIRFAGDVDGAIREAARDVLARRSRARYRIRELREAIEARQAGRAIEGDTVAPLSPEKIRALTAELRAVGLSIGAITQDQVDAALALEAA</sequence>
<dbReference type="OrthoDB" id="7570657at2"/>
<comment type="caution">
    <text evidence="1">The sequence shown here is derived from an EMBL/GenBank/DDBJ whole genome shotgun (WGS) entry which is preliminary data.</text>
</comment>
<dbReference type="Proteomes" id="UP000292347">
    <property type="component" value="Unassembled WGS sequence"/>
</dbReference>
<dbReference type="AlphaFoldDB" id="A0A4V1QPY9"/>
<name>A0A4V1QPY9_9SPHN</name>
<reference evidence="1 2" key="1">
    <citation type="submission" date="2019-01" db="EMBL/GenBank/DDBJ databases">
        <title>Sphingomonas mucosissima sp. nov. and Sphingomonas desiccabilis sp. nov., from biological soil crusts in the Colorado Plateau, USA.</title>
        <authorList>
            <person name="Zhu D."/>
        </authorList>
    </citation>
    <scope>NUCLEOTIDE SEQUENCE [LARGE SCALE GENOMIC DNA]</scope>
    <source>
        <strain evidence="1 2">CP1D</strain>
    </source>
</reference>
<organism evidence="1 2">
    <name type="scientific">Sphingomonas desiccabilis</name>
    <dbReference type="NCBI Taxonomy" id="429134"/>
    <lineage>
        <taxon>Bacteria</taxon>
        <taxon>Pseudomonadati</taxon>
        <taxon>Pseudomonadota</taxon>
        <taxon>Alphaproteobacteria</taxon>
        <taxon>Sphingomonadales</taxon>
        <taxon>Sphingomonadaceae</taxon>
        <taxon>Sphingomonas</taxon>
    </lineage>
</organism>
<protein>
    <submittedName>
        <fullName evidence="1">Uncharacterized protein</fullName>
    </submittedName>
</protein>